<protein>
    <submittedName>
        <fullName evidence="3">Nitroreductase</fullName>
    </submittedName>
</protein>
<dbReference type="InterPro" id="IPR052544">
    <property type="entry name" value="Bacteriocin_Proc_Enz"/>
</dbReference>
<evidence type="ECO:0000259" key="2">
    <source>
        <dbReference type="Pfam" id="PF00881"/>
    </source>
</evidence>
<dbReference type="CDD" id="cd02142">
    <property type="entry name" value="McbC_SagB-like_oxidoreductase"/>
    <property type="match status" value="1"/>
</dbReference>
<dbReference type="GO" id="GO:0016491">
    <property type="term" value="F:oxidoreductase activity"/>
    <property type="evidence" value="ECO:0007669"/>
    <property type="project" value="InterPro"/>
</dbReference>
<gene>
    <name evidence="3" type="ORF">WT56_26155</name>
</gene>
<sequence length="221" mass="23595">MTEQQLLAYSPAPVMQPASPEGESPAIVDLPRPMLDNDVPLMAALATRMSSREFAATPLPPATLGTMLWAADGINRPASGGRTAPSAHASNEIDIYVALPYGVYRYDAPAHRLVLKHAVDARNLTGYQDFVGRAPLDLVYVVRTAAILDMPPQQRDVFSAIAAGAIAQNVSLYCAAAGLGTVVRGWINHRTLADALRLNEDELPILAQTVGYRPGSMPSHA</sequence>
<accession>A0A132EBM9</accession>
<evidence type="ECO:0000256" key="1">
    <source>
        <dbReference type="SAM" id="MobiDB-lite"/>
    </source>
</evidence>
<dbReference type="Proteomes" id="UP000062912">
    <property type="component" value="Unassembled WGS sequence"/>
</dbReference>
<comment type="caution">
    <text evidence="3">The sequence shown here is derived from an EMBL/GenBank/DDBJ whole genome shotgun (WGS) entry which is preliminary data.</text>
</comment>
<feature type="domain" description="Nitroreductase" evidence="2">
    <location>
        <begin position="46"/>
        <end position="212"/>
    </location>
</feature>
<proteinExistence type="predicted"/>
<dbReference type="PANTHER" id="PTHR43745">
    <property type="entry name" value="NITROREDUCTASE MJ1384-RELATED"/>
    <property type="match status" value="1"/>
</dbReference>
<dbReference type="OrthoDB" id="9802775at2"/>
<organism evidence="3 4">
    <name type="scientific">Burkholderia pseudomultivorans</name>
    <dbReference type="NCBI Taxonomy" id="1207504"/>
    <lineage>
        <taxon>Bacteria</taxon>
        <taxon>Pseudomonadati</taxon>
        <taxon>Pseudomonadota</taxon>
        <taxon>Betaproteobacteria</taxon>
        <taxon>Burkholderiales</taxon>
        <taxon>Burkholderiaceae</taxon>
        <taxon>Burkholderia</taxon>
        <taxon>Burkholderia cepacia complex</taxon>
    </lineage>
</organism>
<feature type="region of interest" description="Disordered" evidence="1">
    <location>
        <begin position="1"/>
        <end position="26"/>
    </location>
</feature>
<dbReference type="RefSeq" id="WP_060245355.1">
    <property type="nucleotide sequence ID" value="NZ_LPJR01000063.1"/>
</dbReference>
<dbReference type="SUPFAM" id="SSF55469">
    <property type="entry name" value="FMN-dependent nitroreductase-like"/>
    <property type="match status" value="1"/>
</dbReference>
<evidence type="ECO:0000313" key="4">
    <source>
        <dbReference type="Proteomes" id="UP000062912"/>
    </source>
</evidence>
<dbReference type="PANTHER" id="PTHR43745:SF2">
    <property type="entry name" value="NITROREDUCTASE MJ1384-RELATED"/>
    <property type="match status" value="1"/>
</dbReference>
<dbReference type="EMBL" id="LPJR01000063">
    <property type="protein sequence ID" value="KWF23767.1"/>
    <property type="molecule type" value="Genomic_DNA"/>
</dbReference>
<dbReference type="InterPro" id="IPR029479">
    <property type="entry name" value="Nitroreductase"/>
</dbReference>
<dbReference type="Gene3D" id="3.40.109.10">
    <property type="entry name" value="NADH Oxidase"/>
    <property type="match status" value="1"/>
</dbReference>
<name>A0A132EBM9_9BURK</name>
<reference evidence="3 4" key="1">
    <citation type="submission" date="2015-11" db="EMBL/GenBank/DDBJ databases">
        <title>Expanding the genomic diversity of Burkholderia species for the development of highly accurate diagnostics.</title>
        <authorList>
            <person name="Sahl J."/>
            <person name="Keim P."/>
            <person name="Wagner D."/>
        </authorList>
    </citation>
    <scope>NUCLEOTIDE SEQUENCE [LARGE SCALE GENOMIC DNA]</scope>
    <source>
        <strain evidence="3 4">MSMB368WGS</strain>
    </source>
</reference>
<dbReference type="AlphaFoldDB" id="A0A132EBM9"/>
<dbReference type="InterPro" id="IPR000415">
    <property type="entry name" value="Nitroreductase-like"/>
</dbReference>
<evidence type="ECO:0000313" key="3">
    <source>
        <dbReference type="EMBL" id="KWF23767.1"/>
    </source>
</evidence>
<dbReference type="Pfam" id="PF00881">
    <property type="entry name" value="Nitroreductase"/>
    <property type="match status" value="1"/>
</dbReference>